<protein>
    <recommendedName>
        <fullName evidence="2">ZSWIM1/3 RNaseH-like domain-containing protein</fullName>
    </recommendedName>
</protein>
<evidence type="ECO:0000313" key="4">
    <source>
        <dbReference type="Proteomes" id="UP000028582"/>
    </source>
</evidence>
<gene>
    <name evidence="3" type="ORF">F444_02470</name>
</gene>
<proteinExistence type="predicted"/>
<evidence type="ECO:0000313" key="3">
    <source>
        <dbReference type="EMBL" id="ETO83519.1"/>
    </source>
</evidence>
<comment type="caution">
    <text evidence="3">The sequence shown here is derived from an EMBL/GenBank/DDBJ whole genome shotgun (WGS) entry which is preliminary data.</text>
</comment>
<dbReference type="PANTHER" id="PTHR31569:SF4">
    <property type="entry name" value="SWIM-TYPE DOMAIN-CONTAINING PROTEIN"/>
    <property type="match status" value="1"/>
</dbReference>
<dbReference type="Proteomes" id="UP000028582">
    <property type="component" value="Unassembled WGS sequence"/>
</dbReference>
<dbReference type="AlphaFoldDB" id="A0A081AXA8"/>
<dbReference type="EMBL" id="ANJA01000494">
    <property type="protein sequence ID" value="ETO83519.1"/>
    <property type="molecule type" value="Genomic_DNA"/>
</dbReference>
<dbReference type="PANTHER" id="PTHR31569">
    <property type="entry name" value="SWIM-TYPE DOMAIN-CONTAINING PROTEIN"/>
    <property type="match status" value="1"/>
</dbReference>
<evidence type="ECO:0000256" key="1">
    <source>
        <dbReference type="SAM" id="MobiDB-lite"/>
    </source>
</evidence>
<dbReference type="InterPro" id="IPR048324">
    <property type="entry name" value="ZSWIM1-3_RNaseH-like"/>
</dbReference>
<sequence>MSDSDDRSVSNGHDKRRPLVRKACNSSDSGLGSDSFDSEAGSVSETAPSFQRWHDTWDDFFKNLRQYEAQTSQLYRIRTCTRVSTRNDKIRKKKKWREGGLVPECFGDYYKKLLCMHGWVSRCPTTNSWRICVTTHNRTHNHRLRKEVYANYPSTRRVMDPDVLDFVDELIKAGAKPKRILKYLQETTDKRVILRDVHNLGQYIQLSLVENDSHACMKDAIEALKGNNPTWDRIRVFMIDKDFGELSLLQKEFLLARAVYGGRNAVDVDRVEDAVDMMATTKGKDDLESAWGLLKEILKPEMELDECVETLVFLQSTAKLDYAPRFNVIGSRHYHGADDMLLRLAGLVSPHAFELVYQENELLKSGVLSYEGGWLQDGIVRLEIRRTGREYTVNVSAETNRPEEDESDEDISCSSLRVQTAHMRSVERAVLNGTTKWKTAMDIAGASLRQ</sequence>
<feature type="region of interest" description="Disordered" evidence="1">
    <location>
        <begin position="1"/>
        <end position="42"/>
    </location>
</feature>
<reference evidence="3 4" key="1">
    <citation type="submission" date="2013-11" db="EMBL/GenBank/DDBJ databases">
        <title>The Genome Sequence of Phytophthora parasitica P1976.</title>
        <authorList>
            <consortium name="The Broad Institute Genomics Platform"/>
            <person name="Russ C."/>
            <person name="Tyler B."/>
            <person name="Panabieres F."/>
            <person name="Shan W."/>
            <person name="Tripathy S."/>
            <person name="Grunwald N."/>
            <person name="Machado M."/>
            <person name="Johnson C.S."/>
            <person name="Walker B."/>
            <person name="Young S."/>
            <person name="Zeng Q."/>
            <person name="Gargeya S."/>
            <person name="Fitzgerald M."/>
            <person name="Haas B."/>
            <person name="Abouelleil A."/>
            <person name="Allen A.W."/>
            <person name="Alvarado L."/>
            <person name="Arachchi H.M."/>
            <person name="Berlin A.M."/>
            <person name="Chapman S.B."/>
            <person name="Gainer-Dewar J."/>
            <person name="Goldberg J."/>
            <person name="Griggs A."/>
            <person name="Gujja S."/>
            <person name="Hansen M."/>
            <person name="Howarth C."/>
            <person name="Imamovic A."/>
            <person name="Ireland A."/>
            <person name="Larimer J."/>
            <person name="McCowan C."/>
            <person name="Murphy C."/>
            <person name="Pearson M."/>
            <person name="Poon T.W."/>
            <person name="Priest M."/>
            <person name="Roberts A."/>
            <person name="Saif S."/>
            <person name="Shea T."/>
            <person name="Sisk P."/>
            <person name="Sykes S."/>
            <person name="Wortman J."/>
            <person name="Nusbaum C."/>
            <person name="Birren B."/>
        </authorList>
    </citation>
    <scope>NUCLEOTIDE SEQUENCE [LARGE SCALE GENOMIC DNA]</scope>
    <source>
        <strain evidence="3 4">P1976</strain>
    </source>
</reference>
<dbReference type="InterPro" id="IPR052579">
    <property type="entry name" value="Zinc_finger_SWIM"/>
</dbReference>
<organism evidence="3 4">
    <name type="scientific">Phytophthora nicotianae P1976</name>
    <dbReference type="NCBI Taxonomy" id="1317066"/>
    <lineage>
        <taxon>Eukaryota</taxon>
        <taxon>Sar</taxon>
        <taxon>Stramenopiles</taxon>
        <taxon>Oomycota</taxon>
        <taxon>Peronosporomycetes</taxon>
        <taxon>Peronosporales</taxon>
        <taxon>Peronosporaceae</taxon>
        <taxon>Phytophthora</taxon>
    </lineage>
</organism>
<accession>A0A081AXA8</accession>
<evidence type="ECO:0000259" key="2">
    <source>
        <dbReference type="Pfam" id="PF21056"/>
    </source>
</evidence>
<dbReference type="Pfam" id="PF21056">
    <property type="entry name" value="ZSWIM1-3_RNaseH-like"/>
    <property type="match status" value="1"/>
</dbReference>
<feature type="compositionally biased region" description="Low complexity" evidence="1">
    <location>
        <begin position="26"/>
        <end position="35"/>
    </location>
</feature>
<name>A0A081AXA8_PHYNI</name>
<feature type="domain" description="ZSWIM1/3 RNaseH-like" evidence="2">
    <location>
        <begin position="195"/>
        <end position="257"/>
    </location>
</feature>